<dbReference type="InterPro" id="IPR050697">
    <property type="entry name" value="Adenylyl/Guanylyl_Cyclase_3/4"/>
</dbReference>
<feature type="domain" description="Guanylate cyclase" evidence="2">
    <location>
        <begin position="419"/>
        <end position="550"/>
    </location>
</feature>
<name>A0A2U8WE81_9HYPH</name>
<proteinExistence type="predicted"/>
<dbReference type="Pfam" id="PF05226">
    <property type="entry name" value="CHASE2"/>
    <property type="match status" value="1"/>
</dbReference>
<keyword evidence="1" id="KW-1133">Transmembrane helix</keyword>
<dbReference type="KEGG" id="mets:DK389_07715"/>
<gene>
    <name evidence="3" type="ORF">DK389_07715</name>
</gene>
<keyword evidence="1" id="KW-0812">Transmembrane</keyword>
<accession>A0A2U8WE81</accession>
<evidence type="ECO:0000313" key="3">
    <source>
        <dbReference type="EMBL" id="AWN44423.1"/>
    </source>
</evidence>
<dbReference type="AlphaFoldDB" id="A0A2U8WE81"/>
<dbReference type="PANTHER" id="PTHR43081:SF20">
    <property type="entry name" value="TWO-COMPONENT RESPONSE REGULATOR"/>
    <property type="match status" value="1"/>
</dbReference>
<dbReference type="PROSITE" id="PS50125">
    <property type="entry name" value="GUANYLATE_CYCLASE_2"/>
    <property type="match status" value="1"/>
</dbReference>
<reference evidence="4" key="1">
    <citation type="submission" date="2018-05" db="EMBL/GenBank/DDBJ databases">
        <title>Complete Genome Sequence of Methylobacterium sp. 17SD2-17.</title>
        <authorList>
            <person name="Srinivasan S."/>
        </authorList>
    </citation>
    <scope>NUCLEOTIDE SEQUENCE [LARGE SCALE GENOMIC DNA]</scope>
    <source>
        <strain evidence="4">17SD2-17</strain>
    </source>
</reference>
<dbReference type="SMART" id="SM01080">
    <property type="entry name" value="CHASE2"/>
    <property type="match status" value="1"/>
</dbReference>
<dbReference type="GO" id="GO:0006171">
    <property type="term" value="P:cAMP biosynthetic process"/>
    <property type="evidence" value="ECO:0007669"/>
    <property type="project" value="TreeGrafter"/>
</dbReference>
<feature type="transmembrane region" description="Helical" evidence="1">
    <location>
        <begin position="328"/>
        <end position="347"/>
    </location>
</feature>
<organism evidence="3 4">
    <name type="scientific">Methylobacterium durans</name>
    <dbReference type="NCBI Taxonomy" id="2202825"/>
    <lineage>
        <taxon>Bacteria</taxon>
        <taxon>Pseudomonadati</taxon>
        <taxon>Pseudomonadota</taxon>
        <taxon>Alphaproteobacteria</taxon>
        <taxon>Hyphomicrobiales</taxon>
        <taxon>Methylobacteriaceae</taxon>
        <taxon>Methylobacterium</taxon>
    </lineage>
</organism>
<keyword evidence="4" id="KW-1185">Reference proteome</keyword>
<dbReference type="GO" id="GO:0035556">
    <property type="term" value="P:intracellular signal transduction"/>
    <property type="evidence" value="ECO:0007669"/>
    <property type="project" value="InterPro"/>
</dbReference>
<keyword evidence="1" id="KW-0472">Membrane</keyword>
<dbReference type="Proteomes" id="UP000245926">
    <property type="component" value="Chromosome"/>
</dbReference>
<dbReference type="SUPFAM" id="SSF55073">
    <property type="entry name" value="Nucleotide cyclase"/>
    <property type="match status" value="1"/>
</dbReference>
<evidence type="ECO:0000256" key="1">
    <source>
        <dbReference type="SAM" id="Phobius"/>
    </source>
</evidence>
<dbReference type="InterPro" id="IPR029787">
    <property type="entry name" value="Nucleotide_cyclase"/>
</dbReference>
<dbReference type="EMBL" id="CP029550">
    <property type="protein sequence ID" value="AWN44423.1"/>
    <property type="molecule type" value="Genomic_DNA"/>
</dbReference>
<dbReference type="Gene3D" id="3.30.70.1230">
    <property type="entry name" value="Nucleotide cyclase"/>
    <property type="match status" value="1"/>
</dbReference>
<dbReference type="OrthoDB" id="341967at2"/>
<dbReference type="Pfam" id="PF00211">
    <property type="entry name" value="Guanylate_cyc"/>
    <property type="match status" value="1"/>
</dbReference>
<dbReference type="PANTHER" id="PTHR43081">
    <property type="entry name" value="ADENYLATE CYCLASE, TERMINAL-DIFFERENTIATION SPECIFIC-RELATED"/>
    <property type="match status" value="1"/>
</dbReference>
<evidence type="ECO:0000313" key="4">
    <source>
        <dbReference type="Proteomes" id="UP000245926"/>
    </source>
</evidence>
<evidence type="ECO:0000259" key="2">
    <source>
        <dbReference type="PROSITE" id="PS50125"/>
    </source>
</evidence>
<protein>
    <submittedName>
        <fullName evidence="3">Adenylate/guanylate cyclase domain-containing protein</fullName>
    </submittedName>
</protein>
<dbReference type="CDD" id="cd07302">
    <property type="entry name" value="CHD"/>
    <property type="match status" value="1"/>
</dbReference>
<dbReference type="InterPro" id="IPR001054">
    <property type="entry name" value="A/G_cyclase"/>
</dbReference>
<feature type="transmembrane region" description="Helical" evidence="1">
    <location>
        <begin position="353"/>
        <end position="376"/>
    </location>
</feature>
<dbReference type="SMART" id="SM00044">
    <property type="entry name" value="CYCc"/>
    <property type="match status" value="1"/>
</dbReference>
<dbReference type="GO" id="GO:0004016">
    <property type="term" value="F:adenylate cyclase activity"/>
    <property type="evidence" value="ECO:0007669"/>
    <property type="project" value="UniProtKB-ARBA"/>
</dbReference>
<dbReference type="InterPro" id="IPR007890">
    <property type="entry name" value="CHASE2"/>
</dbReference>
<sequence>MLVAIALGTALQLAAWHRDGRATPLDRVENALLDLRFHLAGPQAAPDPVVIVGIDDAAIAEAGGFPVPRAALARLVRAIHDRNPRALGIDLLLLDPRQPEDDAALGAALAEARAVLAGAAVFPQGPEGVARSEGARLPAAERVLRPHDRFGTGTGFGLTNIAADHNGTPRHLPLLVADNGNLLPSLPLRLAAQASGAEPILRPDRITIGPAVSRLDLGLSIPFRFYGPRGTLRTISAAALLRGERTADLVGGRVVLVGTTAFGTGDTYATPYDPVLPGVEVLATGLAHLLSGDGLVRGEAQRRIDAAAALVLALGSALLLVLAPPAVAVGLIGLLALAWVAATVAAFSQGFWLATALPLAAMVPVIGFGLGGRLVLDRRDADAHARAERALRAFHPPRLAARLAADPGFLAEPLVQRAAILFLDLAGFTGVSERLGPLRTQSLLKGFHALVEARISRHGGLVVTFMGDGAMCVFGLADPSPDDARRALAAALDLVPAIRAWLAGEPAFGGRGDLRVGVHDGTVVVSRLGASDHQQITATGDSVNLASRLMEVGKGLGAALVVSDDLLAAAGPESVAAAGFEGRRTVSIRGREQKLTVAFRWCNRDAATTAANP</sequence>